<comment type="similarity">
    <text evidence="4">Belongs to the Orn/Lys/Arg decarboxylase class-II family.</text>
</comment>
<dbReference type="OrthoDB" id="3275594at2"/>
<evidence type="ECO:0000256" key="4">
    <source>
        <dbReference type="RuleBase" id="RU003737"/>
    </source>
</evidence>
<dbReference type="SUPFAM" id="SSF50621">
    <property type="entry name" value="Alanine racemase C-terminal domain-like"/>
    <property type="match status" value="1"/>
</dbReference>
<keyword evidence="7" id="KW-0456">Lyase</keyword>
<sequence>MAAVADTCTEPLVATHPAAPPVYLDPALAPSMQRTLADRAFLHSLTRSLGSPLNLLLPEQFAANVDAFMSVFSAHRIRGTVYYAHKANRSSALVRHLAATQARIDIASLGELQHALASGFTPDRIMATGPKTPEFLWLAARSGVVVNVDSPAELETLARICAAHSLPRLPVMTRFSGFSASGTTIASRLSRFGIHESDVRKYLEALDRNAAHLELVGVAYHLDTIGIAEKALALEGSLRLIHEFHAAGHRPRAIDIGGGYGVSYIARADQWEHFTTELTKAVLGQRTSFTWRGHGYGLRAENGRLRGALSLYPAHRPVSGPAYLDELLRQRSPTWGQQYAALLQELMLDLIVEPGRALLDQCGTALARVLEVREADSATTFVRLDINHSDVSLEEHGVAMDPIVIPAQESSREPGSGYLIGNLCLEADFISRRKIYFRSMPRPGDLLAFPNTAGYFMDFSADHALHQPIARKVALTEDGGWCLDDEYWPHTGHLAAAIHKTGGEYS</sequence>
<dbReference type="SUPFAM" id="SSF51419">
    <property type="entry name" value="PLP-binding barrel"/>
    <property type="match status" value="1"/>
</dbReference>
<dbReference type="PANTHER" id="PTHR43727:SF2">
    <property type="entry name" value="GROUP IV DECARBOXYLASE"/>
    <property type="match status" value="1"/>
</dbReference>
<dbReference type="GO" id="GO:0008836">
    <property type="term" value="F:diaminopimelate decarboxylase activity"/>
    <property type="evidence" value="ECO:0007669"/>
    <property type="project" value="UniProtKB-EC"/>
</dbReference>
<evidence type="ECO:0000313" key="8">
    <source>
        <dbReference type="Proteomes" id="UP000567922"/>
    </source>
</evidence>
<dbReference type="RefSeq" id="WP_064439336.1">
    <property type="nucleotide sequence ID" value="NZ_BDDI01000004.1"/>
</dbReference>
<reference evidence="7 8" key="1">
    <citation type="submission" date="2020-08" db="EMBL/GenBank/DDBJ databases">
        <title>Sequencing the genomes of 1000 actinobacteria strains.</title>
        <authorList>
            <person name="Klenk H.-P."/>
        </authorList>
    </citation>
    <scope>NUCLEOTIDE SEQUENCE [LARGE SCALE GENOMIC DNA]</scope>
    <source>
        <strain evidence="7 8">DSM 45258</strain>
    </source>
</reference>
<dbReference type="Proteomes" id="UP000567922">
    <property type="component" value="Unassembled WGS sequence"/>
</dbReference>
<evidence type="ECO:0000313" key="7">
    <source>
        <dbReference type="EMBL" id="MBB3039082.1"/>
    </source>
</evidence>
<dbReference type="PANTHER" id="PTHR43727">
    <property type="entry name" value="DIAMINOPIMELATE DECARBOXYLASE"/>
    <property type="match status" value="1"/>
</dbReference>
<dbReference type="EMBL" id="JACHWS010000003">
    <property type="protein sequence ID" value="MBB3039082.1"/>
    <property type="molecule type" value="Genomic_DNA"/>
</dbReference>
<dbReference type="GO" id="GO:0009089">
    <property type="term" value="P:lysine biosynthetic process via diaminopimelate"/>
    <property type="evidence" value="ECO:0007669"/>
    <property type="project" value="TreeGrafter"/>
</dbReference>
<dbReference type="InterPro" id="IPR000183">
    <property type="entry name" value="Orn/DAP/Arg_de-COase"/>
</dbReference>
<dbReference type="InterPro" id="IPR022644">
    <property type="entry name" value="De-COase2_N"/>
</dbReference>
<dbReference type="AlphaFoldDB" id="A0A839RQ09"/>
<dbReference type="PRINTS" id="PR01179">
    <property type="entry name" value="ODADCRBXLASE"/>
</dbReference>
<evidence type="ECO:0000256" key="2">
    <source>
        <dbReference type="ARBA" id="ARBA00022898"/>
    </source>
</evidence>
<dbReference type="Pfam" id="PF02784">
    <property type="entry name" value="Orn_Arg_deC_N"/>
    <property type="match status" value="1"/>
</dbReference>
<accession>A0A839RQ09</accession>
<name>A0A839RQ09_9ACTN</name>
<evidence type="ECO:0000259" key="5">
    <source>
        <dbReference type="Pfam" id="PF00278"/>
    </source>
</evidence>
<evidence type="ECO:0000259" key="6">
    <source>
        <dbReference type="Pfam" id="PF02784"/>
    </source>
</evidence>
<dbReference type="Gene3D" id="2.40.37.10">
    <property type="entry name" value="Lyase, Ornithine Decarboxylase, Chain A, domain 1"/>
    <property type="match status" value="1"/>
</dbReference>
<dbReference type="Pfam" id="PF00278">
    <property type="entry name" value="Orn_DAP_Arg_deC"/>
    <property type="match status" value="1"/>
</dbReference>
<protein>
    <submittedName>
        <fullName evidence="7">Diaminopimelate decarboxylase</fullName>
        <ecNumber evidence="7">4.1.1.20</ecNumber>
    </submittedName>
</protein>
<dbReference type="EC" id="4.1.1.20" evidence="7"/>
<evidence type="ECO:0000256" key="1">
    <source>
        <dbReference type="ARBA" id="ARBA00001933"/>
    </source>
</evidence>
<comment type="cofactor">
    <cofactor evidence="1 3">
        <name>pyridoxal 5'-phosphate</name>
        <dbReference type="ChEBI" id="CHEBI:597326"/>
    </cofactor>
</comment>
<feature type="domain" description="Orn/DAP/Arg decarboxylase 2 C-terminal" evidence="5">
    <location>
        <begin position="360"/>
        <end position="452"/>
    </location>
</feature>
<proteinExistence type="inferred from homology"/>
<keyword evidence="8" id="KW-1185">Reference proteome</keyword>
<evidence type="ECO:0000256" key="3">
    <source>
        <dbReference type="PIRSR" id="PIRSR600183-50"/>
    </source>
</evidence>
<feature type="domain" description="Orn/DAP/Arg decarboxylase 2 N-terminal" evidence="6">
    <location>
        <begin position="73"/>
        <end position="304"/>
    </location>
</feature>
<feature type="active site" description="Proton donor" evidence="3">
    <location>
        <position position="424"/>
    </location>
</feature>
<gene>
    <name evidence="7" type="ORF">FHU29_003551</name>
</gene>
<dbReference type="InterPro" id="IPR029066">
    <property type="entry name" value="PLP-binding_barrel"/>
</dbReference>
<comment type="caution">
    <text evidence="7">The sequence shown here is derived from an EMBL/GenBank/DDBJ whole genome shotgun (WGS) entry which is preliminary data.</text>
</comment>
<organism evidence="7 8">
    <name type="scientific">Hoyosella altamirensis</name>
    <dbReference type="NCBI Taxonomy" id="616997"/>
    <lineage>
        <taxon>Bacteria</taxon>
        <taxon>Bacillati</taxon>
        <taxon>Actinomycetota</taxon>
        <taxon>Actinomycetes</taxon>
        <taxon>Mycobacteriales</taxon>
        <taxon>Hoyosellaceae</taxon>
        <taxon>Hoyosella</taxon>
    </lineage>
</organism>
<dbReference type="Gene3D" id="3.20.20.10">
    <property type="entry name" value="Alanine racemase"/>
    <property type="match status" value="1"/>
</dbReference>
<feature type="modified residue" description="N6-(pyridoxal phosphate)lysine" evidence="3">
    <location>
        <position position="86"/>
    </location>
</feature>
<dbReference type="InterPro" id="IPR022643">
    <property type="entry name" value="De-COase2_C"/>
</dbReference>
<keyword evidence="2 3" id="KW-0663">Pyridoxal phosphate</keyword>
<dbReference type="InterPro" id="IPR009006">
    <property type="entry name" value="Ala_racemase/Decarboxylase_C"/>
</dbReference>